<feature type="modified residue" description="4-aspartylphosphate" evidence="1">
    <location>
        <position position="55"/>
    </location>
</feature>
<dbReference type="STRING" id="1017273.SAMN05443094_102479"/>
<dbReference type="InterPro" id="IPR052020">
    <property type="entry name" value="Cyclic_di-GMP/3'3'-cGAMP_PDE"/>
</dbReference>
<dbReference type="PANTHER" id="PTHR45228">
    <property type="entry name" value="CYCLIC DI-GMP PHOSPHODIESTERASE TM_0186-RELATED"/>
    <property type="match status" value="1"/>
</dbReference>
<dbReference type="InterPro" id="IPR011006">
    <property type="entry name" value="CheY-like_superfamily"/>
</dbReference>
<dbReference type="PROSITE" id="PS51832">
    <property type="entry name" value="HD_GYP"/>
    <property type="match status" value="1"/>
</dbReference>
<dbReference type="InterPro" id="IPR001789">
    <property type="entry name" value="Sig_transdc_resp-reg_receiver"/>
</dbReference>
<evidence type="ECO:0000313" key="8">
    <source>
        <dbReference type="Proteomes" id="UP000215545"/>
    </source>
</evidence>
<reference evidence="8" key="2">
    <citation type="submission" date="2017-03" db="EMBL/GenBank/DDBJ databases">
        <title>Bacillus sp. V-88(T) DSM27956, whole genome shotgun sequencing project.</title>
        <authorList>
            <person name="Dastager S.G."/>
            <person name="Neurgaonkar P.S."/>
            <person name="Dharne M.S."/>
        </authorList>
    </citation>
    <scope>NUCLEOTIDE SEQUENCE [LARGE SCALE GENOMIC DNA]</scope>
    <source>
        <strain evidence="8">DSM 25145</strain>
    </source>
</reference>
<evidence type="ECO:0000256" key="2">
    <source>
        <dbReference type="SAM" id="Coils"/>
    </source>
</evidence>
<proteinExistence type="predicted"/>
<feature type="coiled-coil region" evidence="2">
    <location>
        <begin position="128"/>
        <end position="155"/>
    </location>
</feature>
<dbReference type="CDD" id="cd00077">
    <property type="entry name" value="HDc"/>
    <property type="match status" value="1"/>
</dbReference>
<dbReference type="SUPFAM" id="SSF52172">
    <property type="entry name" value="CheY-like"/>
    <property type="match status" value="1"/>
</dbReference>
<dbReference type="RefSeq" id="WP_045850835.1">
    <property type="nucleotide sequence ID" value="NZ_FTLX01000002.1"/>
</dbReference>
<dbReference type="Pfam" id="PF13487">
    <property type="entry name" value="HD_5"/>
    <property type="match status" value="1"/>
</dbReference>
<dbReference type="EMBL" id="MWSK01000002">
    <property type="protein sequence ID" value="OXS79374.1"/>
    <property type="molecule type" value="Genomic_DNA"/>
</dbReference>
<gene>
    <name evidence="5" type="ORF">B1B05_06270</name>
    <name evidence="6" type="ORF">SAMN05443094_102479</name>
</gene>
<protein>
    <submittedName>
        <fullName evidence="6">Response regulator receiver modulated metal dependent phosphohydrolase</fullName>
    </submittedName>
    <submittedName>
        <fullName evidence="5">Two-component system response regulator</fullName>
    </submittedName>
</protein>
<dbReference type="Gene3D" id="1.10.3210.10">
    <property type="entry name" value="Hypothetical protein af1432"/>
    <property type="match status" value="1"/>
</dbReference>
<reference evidence="5" key="3">
    <citation type="submission" date="2017-03" db="EMBL/GenBank/DDBJ databases">
        <authorList>
            <person name="Dastager S.G."/>
            <person name="Neurgaonkar P.S."/>
            <person name="Dharne M.S."/>
        </authorList>
    </citation>
    <scope>NUCLEOTIDE SEQUENCE</scope>
    <source>
        <strain evidence="5">DSM 25145</strain>
    </source>
</reference>
<dbReference type="AlphaFoldDB" id="A0A1N6SNF2"/>
<keyword evidence="6" id="KW-0378">Hydrolase</keyword>
<evidence type="ECO:0000259" key="4">
    <source>
        <dbReference type="PROSITE" id="PS51832"/>
    </source>
</evidence>
<evidence type="ECO:0000313" key="6">
    <source>
        <dbReference type="EMBL" id="SIQ42557.1"/>
    </source>
</evidence>
<dbReference type="Proteomes" id="UP000215545">
    <property type="component" value="Unassembled WGS sequence"/>
</dbReference>
<keyword evidence="1" id="KW-0597">Phosphoprotein</keyword>
<dbReference type="Proteomes" id="UP000186385">
    <property type="component" value="Unassembled WGS sequence"/>
</dbReference>
<dbReference type="PANTHER" id="PTHR45228:SF1">
    <property type="entry name" value="CYCLIC DI-GMP PHOSPHODIESTERASE TM_0186"/>
    <property type="match status" value="1"/>
</dbReference>
<evidence type="ECO:0000256" key="1">
    <source>
        <dbReference type="PROSITE-ProRule" id="PRU00169"/>
    </source>
</evidence>
<sequence>MLTQKILIVDDTPPNVLLLEKILRMNGFENLTSTVDSRVVMDIIETQQPDLVLLDLRMPYIDGFEILEQLQNSIHKEGFPVIVITAQHDPDSKRKALKLGARDFITKPFDPEEIVMRIHNTLELTVLRKKQKNRNAELEKLVAARTKELANLQIELIHRLGKAVDSRDNETGDHIIRMSLYTKEIALQLGYNQKEAELLQFASTMHDVGKIAIPDLILLKSGPLTEEEWAVMKTHTVIGARILEGSSSNLLQLAAEIALTHHEKWDGTGYPYGKKEREIPLSGCITAVADVFDALTSARPYKEPWSFEKAAAHIQEASGLHFQPEVVRAFEQALPDIRMIFSQYAEQRPAIDDFSVESLRK</sequence>
<name>A0A1N6SNF2_9BACI</name>
<dbReference type="SUPFAM" id="SSF109604">
    <property type="entry name" value="HD-domain/PDEase-like"/>
    <property type="match status" value="1"/>
</dbReference>
<organism evidence="6 7">
    <name type="scientific">Domibacillus enclensis</name>
    <dbReference type="NCBI Taxonomy" id="1017273"/>
    <lineage>
        <taxon>Bacteria</taxon>
        <taxon>Bacillati</taxon>
        <taxon>Bacillota</taxon>
        <taxon>Bacilli</taxon>
        <taxon>Bacillales</taxon>
        <taxon>Bacillaceae</taxon>
        <taxon>Domibacillus</taxon>
    </lineage>
</organism>
<dbReference type="OrthoDB" id="9759601at2"/>
<dbReference type="CDD" id="cd17551">
    <property type="entry name" value="REC_RpfG-like"/>
    <property type="match status" value="1"/>
</dbReference>
<reference evidence="6 7" key="1">
    <citation type="submission" date="2017-01" db="EMBL/GenBank/DDBJ databases">
        <authorList>
            <person name="Mah S.A."/>
            <person name="Swanson W.J."/>
            <person name="Moy G.W."/>
            <person name="Vacquier V.D."/>
        </authorList>
    </citation>
    <scope>NUCLEOTIDE SEQUENCE [LARGE SCALE GENOMIC DNA]</scope>
    <source>
        <strain evidence="6 7">NIO-1016</strain>
    </source>
</reference>
<dbReference type="InterPro" id="IPR003607">
    <property type="entry name" value="HD/PDEase_dom"/>
</dbReference>
<dbReference type="EMBL" id="FTLX01000002">
    <property type="protein sequence ID" value="SIQ42557.1"/>
    <property type="molecule type" value="Genomic_DNA"/>
</dbReference>
<dbReference type="Pfam" id="PF00072">
    <property type="entry name" value="Response_reg"/>
    <property type="match status" value="1"/>
</dbReference>
<evidence type="ECO:0000259" key="3">
    <source>
        <dbReference type="PROSITE" id="PS50110"/>
    </source>
</evidence>
<dbReference type="SMART" id="SM00471">
    <property type="entry name" value="HDc"/>
    <property type="match status" value="1"/>
</dbReference>
<keyword evidence="8" id="KW-1185">Reference proteome</keyword>
<feature type="domain" description="HD-GYP" evidence="4">
    <location>
        <begin position="149"/>
        <end position="346"/>
    </location>
</feature>
<dbReference type="SMART" id="SM00448">
    <property type="entry name" value="REC"/>
    <property type="match status" value="1"/>
</dbReference>
<evidence type="ECO:0000313" key="5">
    <source>
        <dbReference type="EMBL" id="OXS79374.1"/>
    </source>
</evidence>
<dbReference type="GO" id="GO:0016787">
    <property type="term" value="F:hydrolase activity"/>
    <property type="evidence" value="ECO:0007669"/>
    <property type="project" value="UniProtKB-KW"/>
</dbReference>
<feature type="domain" description="Response regulatory" evidence="3">
    <location>
        <begin position="5"/>
        <end position="122"/>
    </location>
</feature>
<evidence type="ECO:0000313" key="7">
    <source>
        <dbReference type="Proteomes" id="UP000186385"/>
    </source>
</evidence>
<keyword evidence="2" id="KW-0175">Coiled coil</keyword>
<accession>A0A1N6SNF2</accession>
<dbReference type="Gene3D" id="3.40.50.2300">
    <property type="match status" value="1"/>
</dbReference>
<dbReference type="GO" id="GO:0000160">
    <property type="term" value="P:phosphorelay signal transduction system"/>
    <property type="evidence" value="ECO:0007669"/>
    <property type="project" value="InterPro"/>
</dbReference>
<dbReference type="PROSITE" id="PS50110">
    <property type="entry name" value="RESPONSE_REGULATORY"/>
    <property type="match status" value="1"/>
</dbReference>
<dbReference type="InterPro" id="IPR037522">
    <property type="entry name" value="HD_GYP_dom"/>
</dbReference>